<dbReference type="Gene3D" id="2.60.220.10">
    <property type="entry name" value="Polysaccharide lyase family 8-like, C-terminal"/>
    <property type="match status" value="1"/>
</dbReference>
<comment type="subunit">
    <text evidence="3">Monomer.</text>
</comment>
<feature type="domain" description="Polysaccharide lyase family 8 C-terminal" evidence="10">
    <location>
        <begin position="580"/>
        <end position="640"/>
    </location>
</feature>
<evidence type="ECO:0000256" key="8">
    <source>
        <dbReference type="SAM" id="SignalP"/>
    </source>
</evidence>
<dbReference type="RefSeq" id="WP_035447643.1">
    <property type="nucleotide sequence ID" value="NZ_JNHN01000052.1"/>
</dbReference>
<comment type="similarity">
    <text evidence="2">Belongs to the polysaccharide lyase 8 family.</text>
</comment>
<organism evidence="12 13">
    <name type="scientific">Bacteroides uniformis str. 3978 T3 ii</name>
    <dbReference type="NCBI Taxonomy" id="1339349"/>
    <lineage>
        <taxon>Bacteria</taxon>
        <taxon>Pseudomonadati</taxon>
        <taxon>Bacteroidota</taxon>
        <taxon>Bacteroidia</taxon>
        <taxon>Bacteroidales</taxon>
        <taxon>Bacteroidaceae</taxon>
        <taxon>Bacteroides</taxon>
    </lineage>
</organism>
<evidence type="ECO:0000256" key="4">
    <source>
        <dbReference type="ARBA" id="ARBA00022729"/>
    </source>
</evidence>
<keyword evidence="6 12" id="KW-0456">Lyase</keyword>
<dbReference type="EMBL" id="JNHN01000052">
    <property type="protein sequence ID" value="KDS61797.1"/>
    <property type="molecule type" value="Genomic_DNA"/>
</dbReference>
<dbReference type="SUPFAM" id="SSF74650">
    <property type="entry name" value="Galactose mutarotase-like"/>
    <property type="match status" value="1"/>
</dbReference>
<dbReference type="Pfam" id="PF08124">
    <property type="entry name" value="Lyase_8_N"/>
    <property type="match status" value="1"/>
</dbReference>
<evidence type="ECO:0000259" key="10">
    <source>
        <dbReference type="Pfam" id="PF02884"/>
    </source>
</evidence>
<comment type="cofactor">
    <cofactor evidence="1">
        <name>Ca(2+)</name>
        <dbReference type="ChEBI" id="CHEBI:29108"/>
    </cofactor>
</comment>
<dbReference type="SUPFAM" id="SSF48230">
    <property type="entry name" value="Chondroitin AC/alginate lyase"/>
    <property type="match status" value="1"/>
</dbReference>
<feature type="active site" evidence="7">
    <location>
        <position position="235"/>
    </location>
</feature>
<dbReference type="GO" id="GO:0030246">
    <property type="term" value="F:carbohydrate binding"/>
    <property type="evidence" value="ECO:0007669"/>
    <property type="project" value="InterPro"/>
</dbReference>
<evidence type="ECO:0000256" key="1">
    <source>
        <dbReference type="ARBA" id="ARBA00001913"/>
    </source>
</evidence>
<feature type="chain" id="PRO_5001745120" evidence="8">
    <location>
        <begin position="26"/>
        <end position="683"/>
    </location>
</feature>
<dbReference type="InterPro" id="IPR011013">
    <property type="entry name" value="Gal_mutarotase_sf_dom"/>
</dbReference>
<dbReference type="Gene3D" id="2.70.98.10">
    <property type="match status" value="1"/>
</dbReference>
<evidence type="ECO:0000313" key="12">
    <source>
        <dbReference type="EMBL" id="KDS61797.1"/>
    </source>
</evidence>
<protein>
    <submittedName>
        <fullName evidence="12">Polysaccharide lyase family 8, super-sandwich domain protein</fullName>
    </submittedName>
</protein>
<dbReference type="GO" id="GO:0005975">
    <property type="term" value="P:carbohydrate metabolic process"/>
    <property type="evidence" value="ECO:0007669"/>
    <property type="project" value="InterPro"/>
</dbReference>
<dbReference type="InterPro" id="IPR003159">
    <property type="entry name" value="Lyase_8_central_dom"/>
</dbReference>
<evidence type="ECO:0000259" key="11">
    <source>
        <dbReference type="Pfam" id="PF08124"/>
    </source>
</evidence>
<dbReference type="GO" id="GO:0016837">
    <property type="term" value="F:carbon-oxygen lyase activity, acting on polysaccharides"/>
    <property type="evidence" value="ECO:0007669"/>
    <property type="project" value="UniProtKB-ARBA"/>
</dbReference>
<comment type="caution">
    <text evidence="12">The sequence shown here is derived from an EMBL/GenBank/DDBJ whole genome shotgun (WGS) entry which is preliminary data.</text>
</comment>
<keyword evidence="4 8" id="KW-0732">Signal</keyword>
<dbReference type="InterPro" id="IPR008929">
    <property type="entry name" value="Chondroitin_lyas"/>
</dbReference>
<feature type="active site" evidence="7">
    <location>
        <position position="287"/>
    </location>
</feature>
<feature type="domain" description="Polysaccharide lyase 8 N-terminal alpha-helical" evidence="11">
    <location>
        <begin position="64"/>
        <end position="308"/>
    </location>
</feature>
<dbReference type="SUPFAM" id="SSF49863">
    <property type="entry name" value="Hyaluronate lyase-like, C-terminal domain"/>
    <property type="match status" value="1"/>
</dbReference>
<evidence type="ECO:0000256" key="2">
    <source>
        <dbReference type="ARBA" id="ARBA00006699"/>
    </source>
</evidence>
<reference evidence="12 13" key="1">
    <citation type="submission" date="2014-04" db="EMBL/GenBank/DDBJ databases">
        <authorList>
            <person name="Sears C."/>
            <person name="Carroll K."/>
            <person name="Sack B.R."/>
            <person name="Qadri F."/>
            <person name="Myers L.L."/>
            <person name="Chung G.-T."/>
            <person name="Escheverria P."/>
            <person name="Fraser C.M."/>
            <person name="Sadzewicz L."/>
            <person name="Shefchek K.A."/>
            <person name="Tallon L."/>
            <person name="Das S.P."/>
            <person name="Daugherty S."/>
            <person name="Mongodin E.F."/>
        </authorList>
    </citation>
    <scope>NUCLEOTIDE SEQUENCE [LARGE SCALE GENOMIC DNA]</scope>
    <source>
        <strain evidence="12 13">3978 T3 ii</strain>
    </source>
</reference>
<feature type="active site" evidence="7">
    <location>
        <position position="223"/>
    </location>
</feature>
<dbReference type="Pfam" id="PF02278">
    <property type="entry name" value="Lyase_8"/>
    <property type="match status" value="1"/>
</dbReference>
<feature type="signal peptide" evidence="8">
    <location>
        <begin position="1"/>
        <end position="25"/>
    </location>
</feature>
<feature type="domain" description="Polysaccharide lyase family 8 central" evidence="9">
    <location>
        <begin position="333"/>
        <end position="528"/>
    </location>
</feature>
<evidence type="ECO:0000256" key="6">
    <source>
        <dbReference type="ARBA" id="ARBA00023239"/>
    </source>
</evidence>
<evidence type="ECO:0000256" key="3">
    <source>
        <dbReference type="ARBA" id="ARBA00011245"/>
    </source>
</evidence>
<dbReference type="PATRIC" id="fig|1339349.3.peg.399"/>
<evidence type="ECO:0000259" key="9">
    <source>
        <dbReference type="Pfam" id="PF02278"/>
    </source>
</evidence>
<dbReference type="InterPro" id="IPR012970">
    <property type="entry name" value="Lyase_8_alpha_N"/>
</dbReference>
<dbReference type="PANTHER" id="PTHR38481">
    <property type="entry name" value="HYALURONATE LYASE"/>
    <property type="match status" value="1"/>
</dbReference>
<name>A0A078SI44_BACUN</name>
<dbReference type="Proteomes" id="UP000028013">
    <property type="component" value="Unassembled WGS sequence"/>
</dbReference>
<dbReference type="GO" id="GO:0005576">
    <property type="term" value="C:extracellular region"/>
    <property type="evidence" value="ECO:0007669"/>
    <property type="project" value="InterPro"/>
</dbReference>
<dbReference type="InterPro" id="IPR011071">
    <property type="entry name" value="Lyase_8-like_C"/>
</dbReference>
<dbReference type="InterPro" id="IPR014718">
    <property type="entry name" value="GH-type_carb-bd"/>
</dbReference>
<dbReference type="InterPro" id="IPR038970">
    <property type="entry name" value="Lyase_8"/>
</dbReference>
<dbReference type="InterPro" id="IPR004103">
    <property type="entry name" value="Lyase_8_C"/>
</dbReference>
<dbReference type="AlphaFoldDB" id="A0A078SI44"/>
<accession>A0A078SI44</accession>
<dbReference type="PANTHER" id="PTHR38481:SF1">
    <property type="entry name" value="HYALURONATE LYASE"/>
    <property type="match status" value="1"/>
</dbReference>
<gene>
    <name evidence="12" type="ORF">M094_3539</name>
</gene>
<sequence length="683" mass="77175">MKTHNIKTIAVIALCIILANIHAHASDFETIYNRMYEKYLDRNPSKETVNGLIKSLSPEGAFVTLNYHATDGSPRKHVQNLITLACAYQHPQNALYHNKALKESYLKALCFWVDTNHQAKNWWYRYIPYPKELSVSVVLMSREINENPELFDKAIKYLRWSYEHAAPSHMTGANGADIIMGSFAASILTKNEAQMEDFKERMTQLLTIQSSEGIQPDYLFGQHCGHGRQLYFTSYGKEFVNSTLAYLELCKDTRFQSPGLELLQRLFTDGVQWIFYSKQHDPNNAGRFISSNQYSSAIKTLAERIYKLSSSDARNSMKQALQHISGDNSLTGNRMFWRFDYMVHRRNNYMTSSRMTSTRTVGNEAGNGDGEFNYYASNGVNYLFVTGREYNGNFFKIFNNRQYPGITAEQDNAPLPIPDWGEGGNNGNSFAGGVSDSLYGACGMMLDRHGLQGHKAWFYFDDEYVCLGAGIRNTEGKAEVFTTLNQCNRDGKVQYMVNGKTHTLKNGSVQTATDWVLHGQTAYVNLLPQAEYRIACDTALFSLNTNHGIRPQRGEYAYLIRPGISTVSTVAKYAADLPIKILANTEKIQAARHEKLGITEIIFYQPGELRLENGDILATDTPCALLWKEKEEKIHAANPRCESKNPGKITITLTQSGQTKQISFEMPQKEEAGKSCTAPLYRN</sequence>
<dbReference type="Pfam" id="PF02884">
    <property type="entry name" value="Lyase_8_C"/>
    <property type="match status" value="1"/>
</dbReference>
<evidence type="ECO:0000313" key="13">
    <source>
        <dbReference type="Proteomes" id="UP000028013"/>
    </source>
</evidence>
<evidence type="ECO:0000256" key="7">
    <source>
        <dbReference type="PIRSR" id="PIRSR638970-1"/>
    </source>
</evidence>
<proteinExistence type="inferred from homology"/>
<evidence type="ECO:0000256" key="5">
    <source>
        <dbReference type="ARBA" id="ARBA00022837"/>
    </source>
</evidence>
<dbReference type="Gene3D" id="1.50.10.100">
    <property type="entry name" value="Chondroitin AC/alginate lyase"/>
    <property type="match status" value="1"/>
</dbReference>
<keyword evidence="5" id="KW-0106">Calcium</keyword>